<dbReference type="AlphaFoldDB" id="A0A0A8Y743"/>
<reference evidence="2" key="2">
    <citation type="journal article" date="2015" name="Data Brief">
        <title>Shoot transcriptome of the giant reed, Arundo donax.</title>
        <authorList>
            <person name="Barrero R.A."/>
            <person name="Guerrero F.D."/>
            <person name="Moolhuijzen P."/>
            <person name="Goolsby J.A."/>
            <person name="Tidwell J."/>
            <person name="Bellgard S.E."/>
            <person name="Bellgard M.I."/>
        </authorList>
    </citation>
    <scope>NUCLEOTIDE SEQUENCE</scope>
    <source>
        <tissue evidence="2">Shoot tissue taken approximately 20 cm above the soil surface</tissue>
    </source>
</reference>
<sequence length="97" mass="10791">MVNASKVEGAFVALDEPQDLVVEVEAGVPDQGPVAEDPQHHPAACLFEFPAGRERRKRRSGALQERRVGRHGRMKQEEDGWDPLAARLVLRLSRAEP</sequence>
<evidence type="ECO:0000313" key="2">
    <source>
        <dbReference type="EMBL" id="JAD20973.1"/>
    </source>
</evidence>
<name>A0A0A8Y743_ARUDO</name>
<reference evidence="2" key="1">
    <citation type="submission" date="2014-09" db="EMBL/GenBank/DDBJ databases">
        <authorList>
            <person name="Magalhaes I.L.F."/>
            <person name="Oliveira U."/>
            <person name="Santos F.R."/>
            <person name="Vidigal T.H.D.A."/>
            <person name="Brescovit A.D."/>
            <person name="Santos A.J."/>
        </authorList>
    </citation>
    <scope>NUCLEOTIDE SEQUENCE</scope>
    <source>
        <tissue evidence="2">Shoot tissue taken approximately 20 cm above the soil surface</tissue>
    </source>
</reference>
<proteinExistence type="predicted"/>
<protein>
    <submittedName>
        <fullName evidence="2">Uncharacterized protein</fullName>
    </submittedName>
</protein>
<evidence type="ECO:0000256" key="1">
    <source>
        <dbReference type="SAM" id="MobiDB-lite"/>
    </source>
</evidence>
<dbReference type="EMBL" id="GBRH01276922">
    <property type="protein sequence ID" value="JAD20973.1"/>
    <property type="molecule type" value="Transcribed_RNA"/>
</dbReference>
<accession>A0A0A8Y743</accession>
<feature type="region of interest" description="Disordered" evidence="1">
    <location>
        <begin position="47"/>
        <end position="80"/>
    </location>
</feature>
<organism evidence="2">
    <name type="scientific">Arundo donax</name>
    <name type="common">Giant reed</name>
    <name type="synonym">Donax arundinaceus</name>
    <dbReference type="NCBI Taxonomy" id="35708"/>
    <lineage>
        <taxon>Eukaryota</taxon>
        <taxon>Viridiplantae</taxon>
        <taxon>Streptophyta</taxon>
        <taxon>Embryophyta</taxon>
        <taxon>Tracheophyta</taxon>
        <taxon>Spermatophyta</taxon>
        <taxon>Magnoliopsida</taxon>
        <taxon>Liliopsida</taxon>
        <taxon>Poales</taxon>
        <taxon>Poaceae</taxon>
        <taxon>PACMAD clade</taxon>
        <taxon>Arundinoideae</taxon>
        <taxon>Arundineae</taxon>
        <taxon>Arundo</taxon>
    </lineage>
</organism>